<dbReference type="EMBL" id="SMFM01000002">
    <property type="protein sequence ID" value="TDD77000.1"/>
    <property type="molecule type" value="Genomic_DNA"/>
</dbReference>
<feature type="domain" description="NAD-dependent epimerase/dehydratase" evidence="1">
    <location>
        <begin position="4"/>
        <end position="217"/>
    </location>
</feature>
<dbReference type="SUPFAM" id="SSF51735">
    <property type="entry name" value="NAD(P)-binding Rossmann-fold domains"/>
    <property type="match status" value="1"/>
</dbReference>
<dbReference type="RefSeq" id="WP_131908796.1">
    <property type="nucleotide sequence ID" value="NZ_SMFM01000002.1"/>
</dbReference>
<dbReference type="PANTHER" id="PTHR43245:SF58">
    <property type="entry name" value="BLL5923 PROTEIN"/>
    <property type="match status" value="1"/>
</dbReference>
<reference evidence="2 3" key="1">
    <citation type="submission" date="2019-03" db="EMBL/GenBank/DDBJ databases">
        <title>Flavobacterium AT-3-2 sp. nov., isolated from arctic soil.</title>
        <authorList>
            <person name="Chaudhary D.K."/>
        </authorList>
    </citation>
    <scope>NUCLEOTIDE SEQUENCE [LARGE SCALE GENOMIC DNA]</scope>
    <source>
        <strain evidence="2 3">AT-3-2</strain>
    </source>
</reference>
<sequence>MNKVYITGVTGFVGNNLMNYLQKHNKEVVGVSRVANGVTQTLDYTRFQQQAKIDASSIIHLAGKAHDLKNVDEPEAYFKVNFGLTKEIFDTFLASEIDVFIYMSSVKAVKDVTTGVLTENEIPTPATAYGKSKLKAEQYILSNLPENKRVYILRPCMIHGPGNKGNLNLLYKLVSKGIPWLLGDFSNKRSFLSVENLCFVIKELLDRKDIPSGVYQVADDLSLSTNTVIELLGKSLGIKVRIWNLPQKWVNAMAQLGNYLRLPLNTERLQKLTEDYEVSNSKIVEVMQKKMPVSSEQGLNLTFKSFRKNA</sequence>
<accession>A0A4R5AXY2</accession>
<proteinExistence type="predicted"/>
<protein>
    <submittedName>
        <fullName evidence="2">NAD-dependent epimerase/dehydratase family protein</fullName>
    </submittedName>
</protein>
<dbReference type="AlphaFoldDB" id="A0A4R5AXY2"/>
<dbReference type="Gene3D" id="3.40.50.720">
    <property type="entry name" value="NAD(P)-binding Rossmann-like Domain"/>
    <property type="match status" value="1"/>
</dbReference>
<gene>
    <name evidence="2" type="ORF">E0F89_05215</name>
</gene>
<dbReference type="OrthoDB" id="329806at2"/>
<evidence type="ECO:0000313" key="2">
    <source>
        <dbReference type="EMBL" id="TDD77000.1"/>
    </source>
</evidence>
<dbReference type="Proteomes" id="UP000295278">
    <property type="component" value="Unassembled WGS sequence"/>
</dbReference>
<organism evidence="2 3">
    <name type="scientific">Flavobacterium caseinilyticum</name>
    <dbReference type="NCBI Taxonomy" id="2541732"/>
    <lineage>
        <taxon>Bacteria</taxon>
        <taxon>Pseudomonadati</taxon>
        <taxon>Bacteroidota</taxon>
        <taxon>Flavobacteriia</taxon>
        <taxon>Flavobacteriales</taxon>
        <taxon>Flavobacteriaceae</taxon>
        <taxon>Flavobacterium</taxon>
    </lineage>
</organism>
<dbReference type="PANTHER" id="PTHR43245">
    <property type="entry name" value="BIFUNCTIONAL POLYMYXIN RESISTANCE PROTEIN ARNA"/>
    <property type="match status" value="1"/>
</dbReference>
<dbReference type="InterPro" id="IPR050177">
    <property type="entry name" value="Lipid_A_modif_metabolic_enz"/>
</dbReference>
<evidence type="ECO:0000259" key="1">
    <source>
        <dbReference type="Pfam" id="PF01370"/>
    </source>
</evidence>
<dbReference type="InterPro" id="IPR036291">
    <property type="entry name" value="NAD(P)-bd_dom_sf"/>
</dbReference>
<evidence type="ECO:0000313" key="3">
    <source>
        <dbReference type="Proteomes" id="UP000295278"/>
    </source>
</evidence>
<comment type="caution">
    <text evidence="2">The sequence shown here is derived from an EMBL/GenBank/DDBJ whole genome shotgun (WGS) entry which is preliminary data.</text>
</comment>
<keyword evidence="3" id="KW-1185">Reference proteome</keyword>
<dbReference type="InterPro" id="IPR001509">
    <property type="entry name" value="Epimerase_deHydtase"/>
</dbReference>
<dbReference type="Pfam" id="PF01370">
    <property type="entry name" value="Epimerase"/>
    <property type="match status" value="1"/>
</dbReference>
<name>A0A4R5AXY2_9FLAO</name>